<dbReference type="InterPro" id="IPR050152">
    <property type="entry name" value="ChlB/BchB/BchZ"/>
</dbReference>
<evidence type="ECO:0000313" key="5">
    <source>
        <dbReference type="Proteomes" id="UP001239167"/>
    </source>
</evidence>
<organism evidence="4 5">
    <name type="scientific">Pectinatus haikarae</name>
    <dbReference type="NCBI Taxonomy" id="349096"/>
    <lineage>
        <taxon>Bacteria</taxon>
        <taxon>Bacillati</taxon>
        <taxon>Bacillota</taxon>
        <taxon>Negativicutes</taxon>
        <taxon>Selenomonadales</taxon>
        <taxon>Selenomonadaceae</taxon>
        <taxon>Pectinatus</taxon>
    </lineage>
</organism>
<keyword evidence="4" id="KW-0560">Oxidoreductase</keyword>
<dbReference type="GO" id="GO:0016163">
    <property type="term" value="F:nitrogenase activity"/>
    <property type="evidence" value="ECO:0007669"/>
    <property type="project" value="UniProtKB-EC"/>
</dbReference>
<dbReference type="InterPro" id="IPR000510">
    <property type="entry name" value="Nase/OxRdtase_comp1"/>
</dbReference>
<dbReference type="PROSITE" id="PS00090">
    <property type="entry name" value="NITROGENASE_1_2"/>
    <property type="match status" value="1"/>
</dbReference>
<evidence type="ECO:0000256" key="1">
    <source>
        <dbReference type="ARBA" id="ARBA00023231"/>
    </source>
</evidence>
<feature type="domain" description="Nitrogenase/oxidoreductase component 1" evidence="3">
    <location>
        <begin position="61"/>
        <end position="486"/>
    </location>
</feature>
<sequence length="503" mass="55785">MPDGLSTPVRNDWKWQTGTDISRIGCVKFAYVCSKKKGGAAMPCELKEKERTGVINPIFTCQPAGAQYASIGIKDCIGIVHGGQGCVMFVRLWFSQHYKESFELASSSLHEDAAVFGGVHRVEEAVDVLLMRYPDVKIVPIITTCSTEVIGDDVDGVVTKLNEGLLKEKYAGREVHLIPIHTPSFKGSHVTGYDVAVEEIIKHFAKKDKAAKKLNLLTGWQNPGDVRTLKHLLTEMDVEANVIFDIEEFDAPLMPDGNHVAHGSTTMEDLENTGSAIGTIALNRYEVGKAAQYLENEFDIPTVIGPSPIGIRNTDTFLENVKKLTGKSIPASLVKERGIAIDAITDVAHMFLADKRVAIYGHPDLVIGLAEFCLDLEMKPVLLLLGDDNTKYGEDSRIKALQENVDYDMEIVTNADLWDLGDRLQNKGLKLDLILGHSKGRFIAMDNKVPLVRVGFPVFDRAGYHREATVGYEGAMLLAEKMANVWFTDMEYTQNKEWLLNMW</sequence>
<comment type="caution">
    <text evidence="4">The sequence shown here is derived from an EMBL/GenBank/DDBJ whole genome shotgun (WGS) entry which is preliminary data.</text>
</comment>
<keyword evidence="1 2" id="KW-0535">Nitrogen fixation</keyword>
<keyword evidence="5" id="KW-1185">Reference proteome</keyword>
<evidence type="ECO:0000259" key="3">
    <source>
        <dbReference type="Pfam" id="PF00148"/>
    </source>
</evidence>
<gene>
    <name evidence="4" type="ORF">J2S01_002643</name>
</gene>
<comment type="similarity">
    <text evidence="2">Belongs to the NifD/NifK/NifE/NifN family.</text>
</comment>
<evidence type="ECO:0000313" key="4">
    <source>
        <dbReference type="EMBL" id="MDQ0204909.1"/>
    </source>
</evidence>
<dbReference type="EMBL" id="JAUSUE010000023">
    <property type="protein sequence ID" value="MDQ0204909.1"/>
    <property type="molecule type" value="Genomic_DNA"/>
</dbReference>
<evidence type="ECO:0000256" key="2">
    <source>
        <dbReference type="RuleBase" id="RU004021"/>
    </source>
</evidence>
<protein>
    <submittedName>
        <fullName evidence="4">Nitrogenase molybdenum-iron protein beta chain</fullName>
        <ecNumber evidence="4">1.18.6.1</ecNumber>
    </submittedName>
</protein>
<dbReference type="PANTHER" id="PTHR33712:SF7">
    <property type="entry name" value="LIGHT-INDEPENDENT PROTOCHLOROPHYLLIDE REDUCTASE SUBUNIT B"/>
    <property type="match status" value="1"/>
</dbReference>
<dbReference type="EC" id="1.18.6.1" evidence="4"/>
<dbReference type="PANTHER" id="PTHR33712">
    <property type="entry name" value="LIGHT-INDEPENDENT PROTOCHLOROPHYLLIDE REDUCTASE SUBUNIT B"/>
    <property type="match status" value="1"/>
</dbReference>
<dbReference type="NCBIfam" id="TIGR02931">
    <property type="entry name" value="anfK_nitrog"/>
    <property type="match status" value="1"/>
</dbReference>
<reference evidence="4 5" key="1">
    <citation type="submission" date="2023-07" db="EMBL/GenBank/DDBJ databases">
        <title>Genomic Encyclopedia of Type Strains, Phase IV (KMG-IV): sequencing the most valuable type-strain genomes for metagenomic binning, comparative biology and taxonomic classification.</title>
        <authorList>
            <person name="Goeker M."/>
        </authorList>
    </citation>
    <scope>NUCLEOTIDE SEQUENCE [LARGE SCALE GENOMIC DNA]</scope>
    <source>
        <strain evidence="4 5">DSM 16980</strain>
    </source>
</reference>
<accession>A0ABT9YB04</accession>
<dbReference type="InterPro" id="IPR014280">
    <property type="entry name" value="Nase_Fe-Fe_bsu"/>
</dbReference>
<name>A0ABT9YB04_9FIRM</name>
<dbReference type="Pfam" id="PF00148">
    <property type="entry name" value="Oxidored_nitro"/>
    <property type="match status" value="1"/>
</dbReference>
<proteinExistence type="inferred from homology"/>
<dbReference type="RefSeq" id="WP_307225222.1">
    <property type="nucleotide sequence ID" value="NZ_JAUSUE010000023.1"/>
</dbReference>
<dbReference type="InterPro" id="IPR000318">
    <property type="entry name" value="Nase_comp1_CS"/>
</dbReference>
<dbReference type="PROSITE" id="PS00699">
    <property type="entry name" value="NITROGENASE_1_1"/>
    <property type="match status" value="1"/>
</dbReference>
<dbReference type="SUPFAM" id="SSF53807">
    <property type="entry name" value="Helical backbone' metal receptor"/>
    <property type="match status" value="1"/>
</dbReference>
<dbReference type="Gene3D" id="3.40.50.1980">
    <property type="entry name" value="Nitrogenase molybdenum iron protein domain"/>
    <property type="match status" value="3"/>
</dbReference>
<dbReference type="Proteomes" id="UP001239167">
    <property type="component" value="Unassembled WGS sequence"/>
</dbReference>
<dbReference type="Gene3D" id="1.20.89.10">
    <property type="entry name" value="Nitrogenase Molybdenum-iron Protein, subunit B, domain 4"/>
    <property type="match status" value="1"/>
</dbReference>